<dbReference type="Pfam" id="PF01066">
    <property type="entry name" value="CDP-OH_P_transf"/>
    <property type="match status" value="1"/>
</dbReference>
<accession>A0A0D8XK68</accession>
<reference evidence="14" key="2">
    <citation type="journal article" date="2016" name="Sci. Rep.">
        <title>Dictyocaulus viviparus genome, variome and transcriptome elucidate lungworm biology and support future intervention.</title>
        <authorList>
            <person name="McNulty S.N."/>
            <person name="Strube C."/>
            <person name="Rosa B.A."/>
            <person name="Martin J.C."/>
            <person name="Tyagi R."/>
            <person name="Choi Y.J."/>
            <person name="Wang Q."/>
            <person name="Hallsworth Pepin K."/>
            <person name="Zhang X."/>
            <person name="Ozersky P."/>
            <person name="Wilson R.K."/>
            <person name="Sternberg P.W."/>
            <person name="Gasser R.B."/>
            <person name="Mitreva M."/>
        </authorList>
    </citation>
    <scope>NUCLEOTIDE SEQUENCE [LARGE SCALE GENOMIC DNA]</scope>
    <source>
        <strain evidence="14">HannoverDv2000</strain>
    </source>
</reference>
<dbReference type="AlphaFoldDB" id="A0A0D8XK68"/>
<feature type="transmembrane region" description="Helical" evidence="12">
    <location>
        <begin position="103"/>
        <end position="120"/>
    </location>
</feature>
<sequence length="227" mass="25311">MFRLGHRLLRLVPFTQKMIDHVHISDVSKSSLTYLFRNGQNVDVAIAATPIVGYLIIQNDFSFALGLFTLAGFTDMLDGFIARNVPGQKSLFGSVLDPISDKLFVSVMFVTMTYATLLPWQLTAVVLSRDLCLIVGGLHKRYKSLEPPYSFKRFFNPEVSSMQVFPSRMSKINTVLQLCLIATSLSIPVFSLGELSTSLCFGLCWITAFTTVYSGLQYLSGKALRKI</sequence>
<keyword evidence="4 12" id="KW-0812">Transmembrane</keyword>
<evidence type="ECO:0000256" key="11">
    <source>
        <dbReference type="ARBA" id="ARBA00047433"/>
    </source>
</evidence>
<keyword evidence="7 12" id="KW-0472">Membrane</keyword>
<comment type="catalytic activity">
    <reaction evidence="11">
        <text>a CDP-1,2-diacyl-sn-glycerol + a 1,2-diacyl-sn-glycero-3-phospho-(1'-sn-glycerol) = a cardiolipin + CMP + H(+)</text>
        <dbReference type="Rhea" id="RHEA:32931"/>
        <dbReference type="ChEBI" id="CHEBI:15378"/>
        <dbReference type="ChEBI" id="CHEBI:58332"/>
        <dbReference type="ChEBI" id="CHEBI:60377"/>
        <dbReference type="ChEBI" id="CHEBI:62237"/>
        <dbReference type="ChEBI" id="CHEBI:64716"/>
        <dbReference type="EC" id="2.7.8.41"/>
    </reaction>
</comment>
<dbReference type="InterPro" id="IPR043130">
    <property type="entry name" value="CDP-OH_PTrfase_TM_dom"/>
</dbReference>
<keyword evidence="5 12" id="KW-1133">Transmembrane helix</keyword>
<dbReference type="EC" id="2.7.8.41" evidence="10"/>
<dbReference type="Proteomes" id="UP000053766">
    <property type="component" value="Unassembled WGS sequence"/>
</dbReference>
<proteinExistence type="predicted"/>
<feature type="transmembrane region" description="Helical" evidence="12">
    <location>
        <begin position="196"/>
        <end position="216"/>
    </location>
</feature>
<evidence type="ECO:0000256" key="10">
    <source>
        <dbReference type="ARBA" id="ARBA00039001"/>
    </source>
</evidence>
<reference evidence="13 14" key="1">
    <citation type="submission" date="2013-11" db="EMBL/GenBank/DDBJ databases">
        <title>Draft genome of the bovine lungworm Dictyocaulus viviparus.</title>
        <authorList>
            <person name="Mitreva M."/>
        </authorList>
    </citation>
    <scope>NUCLEOTIDE SEQUENCE [LARGE SCALE GENOMIC DNA]</scope>
    <source>
        <strain evidence="13 14">HannoverDv2000</strain>
    </source>
</reference>
<organism evidence="13 14">
    <name type="scientific">Dictyocaulus viviparus</name>
    <name type="common">Bovine lungworm</name>
    <dbReference type="NCBI Taxonomy" id="29172"/>
    <lineage>
        <taxon>Eukaryota</taxon>
        <taxon>Metazoa</taxon>
        <taxon>Ecdysozoa</taxon>
        <taxon>Nematoda</taxon>
        <taxon>Chromadorea</taxon>
        <taxon>Rhabditida</taxon>
        <taxon>Rhabditina</taxon>
        <taxon>Rhabditomorpha</taxon>
        <taxon>Strongyloidea</taxon>
        <taxon>Metastrongylidae</taxon>
        <taxon>Dictyocaulus</taxon>
    </lineage>
</organism>
<evidence type="ECO:0000313" key="13">
    <source>
        <dbReference type="EMBL" id="KJH44998.1"/>
    </source>
</evidence>
<feature type="transmembrane region" description="Helical" evidence="12">
    <location>
        <begin position="172"/>
        <end position="190"/>
    </location>
</feature>
<evidence type="ECO:0000256" key="12">
    <source>
        <dbReference type="SAM" id="Phobius"/>
    </source>
</evidence>
<dbReference type="PANTHER" id="PTHR14269:SF60">
    <property type="entry name" value="CARDIOLIPIN SYNTHASE (CMP-FORMING)"/>
    <property type="match status" value="1"/>
</dbReference>
<gene>
    <name evidence="13" type="ORF">DICVIV_08953</name>
</gene>
<evidence type="ECO:0000256" key="7">
    <source>
        <dbReference type="ARBA" id="ARBA00023136"/>
    </source>
</evidence>
<evidence type="ECO:0000256" key="5">
    <source>
        <dbReference type="ARBA" id="ARBA00022989"/>
    </source>
</evidence>
<dbReference type="GO" id="GO:0043337">
    <property type="term" value="F:cardiolipin synthase (CMP-forming)"/>
    <property type="evidence" value="ECO:0007669"/>
    <property type="project" value="UniProtKB-EC"/>
</dbReference>
<keyword evidence="8" id="KW-0594">Phospholipid biosynthesis</keyword>
<dbReference type="Gene3D" id="1.20.120.1760">
    <property type="match status" value="1"/>
</dbReference>
<dbReference type="InterPro" id="IPR050324">
    <property type="entry name" value="CDP-alcohol_PTase-I"/>
</dbReference>
<name>A0A0D8XK68_DICVI</name>
<dbReference type="GO" id="GO:0016020">
    <property type="term" value="C:membrane"/>
    <property type="evidence" value="ECO:0007669"/>
    <property type="project" value="UniProtKB-SubCell"/>
</dbReference>
<comment type="subcellular location">
    <subcellularLocation>
        <location evidence="1">Membrane</location>
        <topology evidence="1">Multi-pass membrane protein</topology>
    </subcellularLocation>
</comment>
<evidence type="ECO:0000256" key="4">
    <source>
        <dbReference type="ARBA" id="ARBA00022692"/>
    </source>
</evidence>
<evidence type="ECO:0000256" key="1">
    <source>
        <dbReference type="ARBA" id="ARBA00004141"/>
    </source>
</evidence>
<protein>
    <recommendedName>
        <fullName evidence="10">cardiolipin synthase (CMP-forming)</fullName>
        <ecNumber evidence="10">2.7.8.41</ecNumber>
    </recommendedName>
</protein>
<dbReference type="STRING" id="29172.A0A0D8XK68"/>
<evidence type="ECO:0000256" key="9">
    <source>
        <dbReference type="ARBA" id="ARBA00023264"/>
    </source>
</evidence>
<keyword evidence="6" id="KW-0443">Lipid metabolism</keyword>
<evidence type="ECO:0000256" key="8">
    <source>
        <dbReference type="ARBA" id="ARBA00023209"/>
    </source>
</evidence>
<dbReference type="InterPro" id="IPR000462">
    <property type="entry name" value="CDP-OH_P_trans"/>
</dbReference>
<evidence type="ECO:0000256" key="2">
    <source>
        <dbReference type="ARBA" id="ARBA00022516"/>
    </source>
</evidence>
<dbReference type="OrthoDB" id="10020554at2759"/>
<evidence type="ECO:0000256" key="3">
    <source>
        <dbReference type="ARBA" id="ARBA00022679"/>
    </source>
</evidence>
<dbReference type="GO" id="GO:0032049">
    <property type="term" value="P:cardiolipin biosynthetic process"/>
    <property type="evidence" value="ECO:0007669"/>
    <property type="project" value="TreeGrafter"/>
</dbReference>
<dbReference type="PANTHER" id="PTHR14269">
    <property type="entry name" value="CDP-DIACYLGLYCEROL--GLYCEROL-3-PHOSPHATE 3-PHOSPHATIDYLTRANSFERASE-RELATED"/>
    <property type="match status" value="1"/>
</dbReference>
<dbReference type="GO" id="GO:0005739">
    <property type="term" value="C:mitochondrion"/>
    <property type="evidence" value="ECO:0007669"/>
    <property type="project" value="TreeGrafter"/>
</dbReference>
<evidence type="ECO:0000256" key="6">
    <source>
        <dbReference type="ARBA" id="ARBA00023098"/>
    </source>
</evidence>
<dbReference type="EMBL" id="KN716434">
    <property type="protein sequence ID" value="KJH44998.1"/>
    <property type="molecule type" value="Genomic_DNA"/>
</dbReference>
<keyword evidence="14" id="KW-1185">Reference proteome</keyword>
<keyword evidence="3 13" id="KW-0808">Transferase</keyword>
<evidence type="ECO:0000313" key="14">
    <source>
        <dbReference type="Proteomes" id="UP000053766"/>
    </source>
</evidence>
<keyword evidence="2" id="KW-0444">Lipid biosynthesis</keyword>
<keyword evidence="9" id="KW-1208">Phospholipid metabolism</keyword>